<name>A0ABD4T7K2_9CYAN</name>
<feature type="transmembrane region" description="Helical" evidence="14">
    <location>
        <begin position="243"/>
        <end position="263"/>
    </location>
</feature>
<sequence length="542" mass="58819">MIEEQFPWLTLLIAFPAIAALAVPILPDRDGKTLRWYALGVGLIDLAMTVYAFWTHYDVGIANFQMAESFAWIPQIGLNWSLAVDGLSMPLIVLTGFINTLALFAAWNVKRKPRLFYALMLVLYSAQIGVFAAQDMLLFFLMWELELVPVYLLISIWGGPKRQYAATKFILYTAAASIFILVAGLALAFSGDTFTLDMAALAQKHYPMLLEMLAYAGFLIAFGVKLPIFPLHTWLPDAHGEASAPVSMILAGVLLKMGGYGLIRMNIEMLPNAHIHFAPVLAILGVVNIVYGALNAFGQGNLKRCLACSSISHMGFVLLGLAAFTEVGMNGAVMQMVSHGLIAAALFFLAGVAYERTHTLTIQDMGGLGKVMPKAFALFTTCVMASLALPGMSGFVGELMIFLGITGSDVYSQSFKVILLLLAAVGVILTPIYLLSMLRRVFYGKDNQGGQESNTAWLDANPREVFVALCLMVPMVGIGLYPKLAMQTYDVKTTQVVAELQDQIAVVAQQRMAQAPELASQILTAPSLSMQSKSTVLGMLSP</sequence>
<dbReference type="EC" id="7.1.1.-" evidence="14"/>
<comment type="caution">
    <text evidence="17">The sequence shown here is derived from an EMBL/GenBank/DDBJ whole genome shotgun (WGS) entry which is preliminary data.</text>
</comment>
<dbReference type="InterPro" id="IPR022997">
    <property type="entry name" value="NADH_Q_OxRdtase_chain4"/>
</dbReference>
<feature type="transmembrane region" description="Helical" evidence="14">
    <location>
        <begin position="375"/>
        <end position="405"/>
    </location>
</feature>
<feature type="transmembrane region" description="Helical" evidence="14">
    <location>
        <begin position="115"/>
        <end position="133"/>
    </location>
</feature>
<keyword evidence="9 14" id="KW-0520">NAD</keyword>
<dbReference type="AlphaFoldDB" id="A0ABD4T7K2"/>
<dbReference type="GO" id="GO:0048038">
    <property type="term" value="F:quinone binding"/>
    <property type="evidence" value="ECO:0007669"/>
    <property type="project" value="UniProtKB-KW"/>
</dbReference>
<dbReference type="GO" id="GO:0031676">
    <property type="term" value="C:plasma membrane-derived thylakoid membrane"/>
    <property type="evidence" value="ECO:0007669"/>
    <property type="project" value="UniProtKB-SubCell"/>
</dbReference>
<evidence type="ECO:0000256" key="3">
    <source>
        <dbReference type="ARBA" id="ARBA00022692"/>
    </source>
</evidence>
<evidence type="ECO:0000256" key="15">
    <source>
        <dbReference type="RuleBase" id="RU000320"/>
    </source>
</evidence>
<feature type="transmembrane region" description="Helical" evidence="14">
    <location>
        <begin position="87"/>
        <end position="108"/>
    </location>
</feature>
<comment type="catalytic activity">
    <reaction evidence="12 14">
        <text>a plastoquinone + NADPH + (n+1) H(+)(in) = a plastoquinol + NADP(+) + n H(+)(out)</text>
        <dbReference type="Rhea" id="RHEA:42612"/>
        <dbReference type="Rhea" id="RHEA-COMP:9561"/>
        <dbReference type="Rhea" id="RHEA-COMP:9562"/>
        <dbReference type="ChEBI" id="CHEBI:15378"/>
        <dbReference type="ChEBI" id="CHEBI:17757"/>
        <dbReference type="ChEBI" id="CHEBI:57783"/>
        <dbReference type="ChEBI" id="CHEBI:58349"/>
        <dbReference type="ChEBI" id="CHEBI:62192"/>
    </reaction>
</comment>
<organism evidence="17 18">
    <name type="scientific">Lyngbya confervoides BDU141951</name>
    <dbReference type="NCBI Taxonomy" id="1574623"/>
    <lineage>
        <taxon>Bacteria</taxon>
        <taxon>Bacillati</taxon>
        <taxon>Cyanobacteriota</taxon>
        <taxon>Cyanophyceae</taxon>
        <taxon>Oscillatoriophycideae</taxon>
        <taxon>Oscillatoriales</taxon>
        <taxon>Microcoleaceae</taxon>
        <taxon>Lyngbya</taxon>
    </lineage>
</organism>
<feature type="transmembrane region" description="Helical" evidence="14">
    <location>
        <begin position="417"/>
        <end position="435"/>
    </location>
</feature>
<keyword evidence="8 14" id="KW-1133">Transmembrane helix</keyword>
<comment type="subcellular location">
    <subcellularLocation>
        <location evidence="14">Cellular thylakoid membrane</location>
        <topology evidence="14">Multi-pass membrane protein</topology>
    </subcellularLocation>
    <subcellularLocation>
        <location evidence="1">Endomembrane system</location>
        <topology evidence="1">Multi-pass membrane protein</topology>
    </subcellularLocation>
    <subcellularLocation>
        <location evidence="15">Membrane</location>
        <topology evidence="15">Multi-pass membrane protein</topology>
    </subcellularLocation>
</comment>
<dbReference type="HAMAP" id="MF_00491">
    <property type="entry name" value="NDH1_NuoM"/>
    <property type="match status" value="1"/>
</dbReference>
<evidence type="ECO:0000256" key="14">
    <source>
        <dbReference type="HAMAP-Rule" id="MF_00491"/>
    </source>
</evidence>
<dbReference type="Proteomes" id="UP000031561">
    <property type="component" value="Unassembled WGS sequence"/>
</dbReference>
<protein>
    <recommendedName>
        <fullName evidence="14">NAD(P)H-quinone oxidoreductase chain 4</fullName>
        <ecNumber evidence="14">7.1.1.-</ecNumber>
    </recommendedName>
    <alternativeName>
        <fullName evidence="14">NAD(P)H dehydrogenase I, chain 4</fullName>
    </alternativeName>
    <alternativeName>
        <fullName evidence="14">NDH-1, chain 4</fullName>
    </alternativeName>
</protein>
<feature type="transmembrane region" description="Helical" evidence="14">
    <location>
        <begin position="139"/>
        <end position="157"/>
    </location>
</feature>
<keyword evidence="5 14" id="KW-0521">NADP</keyword>
<evidence type="ECO:0000256" key="5">
    <source>
        <dbReference type="ARBA" id="ARBA00022857"/>
    </source>
</evidence>
<feature type="transmembrane region" description="Helical" evidence="14">
    <location>
        <begin position="6"/>
        <end position="27"/>
    </location>
</feature>
<dbReference type="NCBIfam" id="TIGR01972">
    <property type="entry name" value="NDH_I_M"/>
    <property type="match status" value="1"/>
</dbReference>
<evidence type="ECO:0000256" key="7">
    <source>
        <dbReference type="ARBA" id="ARBA00022967"/>
    </source>
</evidence>
<dbReference type="RefSeq" id="WP_201277139.1">
    <property type="nucleotide sequence ID" value="NZ_JTHE03000091.1"/>
</dbReference>
<comment type="similarity">
    <text evidence="2 14">Belongs to the complex I subunit 4 family.</text>
</comment>
<evidence type="ECO:0000256" key="1">
    <source>
        <dbReference type="ARBA" id="ARBA00004127"/>
    </source>
</evidence>
<feature type="transmembrane region" description="Helical" evidence="14">
    <location>
        <begin position="34"/>
        <end position="54"/>
    </location>
</feature>
<keyword evidence="4 14" id="KW-0874">Quinone</keyword>
<feature type="transmembrane region" description="Helical" evidence="14">
    <location>
        <begin position="306"/>
        <end position="324"/>
    </location>
</feature>
<feature type="transmembrane region" description="Helical" evidence="14">
    <location>
        <begin position="336"/>
        <end position="354"/>
    </location>
</feature>
<evidence type="ECO:0000256" key="10">
    <source>
        <dbReference type="ARBA" id="ARBA00023136"/>
    </source>
</evidence>
<dbReference type="NCBIfam" id="NF009212">
    <property type="entry name" value="PRK12561.1"/>
    <property type="match status" value="1"/>
</dbReference>
<dbReference type="PRINTS" id="PR01437">
    <property type="entry name" value="NUOXDRDTASE4"/>
</dbReference>
<feature type="domain" description="NADH:quinone oxidoreductase/Mrp antiporter transmembrane" evidence="16">
    <location>
        <begin position="133"/>
        <end position="412"/>
    </location>
</feature>
<proteinExistence type="inferred from homology"/>
<evidence type="ECO:0000256" key="8">
    <source>
        <dbReference type="ARBA" id="ARBA00022989"/>
    </source>
</evidence>
<evidence type="ECO:0000313" key="17">
    <source>
        <dbReference type="EMBL" id="MCM1984267.1"/>
    </source>
</evidence>
<dbReference type="InterPro" id="IPR003918">
    <property type="entry name" value="NADH_UbQ_OxRdtase"/>
</dbReference>
<accession>A0ABD4T7K2</accession>
<feature type="transmembrane region" description="Helical" evidence="14">
    <location>
        <begin position="169"/>
        <end position="189"/>
    </location>
</feature>
<keyword evidence="6 14" id="KW-0618">Plastoquinone</keyword>
<dbReference type="Pfam" id="PF00361">
    <property type="entry name" value="Proton_antipo_M"/>
    <property type="match status" value="1"/>
</dbReference>
<evidence type="ECO:0000313" key="18">
    <source>
        <dbReference type="Proteomes" id="UP000031561"/>
    </source>
</evidence>
<dbReference type="PANTHER" id="PTHR43507:SF21">
    <property type="entry name" value="NAD(P)H-QUINONE OXIDOREDUCTASE CHAIN 4, CHLOROPLASTIC"/>
    <property type="match status" value="1"/>
</dbReference>
<dbReference type="InterPro" id="IPR010227">
    <property type="entry name" value="NADH_Q_OxRdtase_chainM/4"/>
</dbReference>
<evidence type="ECO:0000259" key="16">
    <source>
        <dbReference type="Pfam" id="PF00361"/>
    </source>
</evidence>
<comment type="function">
    <text evidence="11 14">NDH-1 shuttles electrons from NAD(P)H, via FMN and iron-sulfur (Fe-S) centers, to quinones in the respiratory chain. The immediate electron acceptor for the enzyme in this species is believed to be plastoquinone. Couples the redox reaction to proton translocation (for every two electrons transferred, four hydrogen ions are translocated across the cytoplasmic membrane), and thus conserves the redox energy in a proton gradient.</text>
</comment>
<dbReference type="PANTHER" id="PTHR43507">
    <property type="entry name" value="NADH-UBIQUINONE OXIDOREDUCTASE CHAIN 4"/>
    <property type="match status" value="1"/>
</dbReference>
<keyword evidence="7 14" id="KW-1278">Translocase</keyword>
<keyword evidence="14" id="KW-0793">Thylakoid</keyword>
<dbReference type="EMBL" id="JTHE03000091">
    <property type="protein sequence ID" value="MCM1984267.1"/>
    <property type="molecule type" value="Genomic_DNA"/>
</dbReference>
<reference evidence="17 18" key="1">
    <citation type="journal article" date="2015" name="Genome Announc.">
        <title>Draft Genome Sequence of Filamentous Marine Cyanobacterium Lyngbya confervoides Strain BDU141951.</title>
        <authorList>
            <person name="Chandrababunaidu M.M."/>
            <person name="Sen D."/>
            <person name="Tripathy S."/>
        </authorList>
    </citation>
    <scope>NUCLEOTIDE SEQUENCE [LARGE SCALE GENOMIC DNA]</scope>
    <source>
        <strain evidence="17 18">BDU141951</strain>
    </source>
</reference>
<keyword evidence="10 14" id="KW-0472">Membrane</keyword>
<evidence type="ECO:0000256" key="6">
    <source>
        <dbReference type="ARBA" id="ARBA00022957"/>
    </source>
</evidence>
<dbReference type="InterPro" id="IPR001750">
    <property type="entry name" value="ND/Mrp_TM"/>
</dbReference>
<keyword evidence="3 14" id="KW-0812">Transmembrane</keyword>
<dbReference type="GO" id="GO:0012505">
    <property type="term" value="C:endomembrane system"/>
    <property type="evidence" value="ECO:0007669"/>
    <property type="project" value="UniProtKB-SubCell"/>
</dbReference>
<dbReference type="GO" id="GO:0016655">
    <property type="term" value="F:oxidoreductase activity, acting on NAD(P)H, quinone or similar compound as acceptor"/>
    <property type="evidence" value="ECO:0007669"/>
    <property type="project" value="UniProtKB-UniRule"/>
</dbReference>
<feature type="transmembrane region" description="Helical" evidence="14">
    <location>
        <begin position="209"/>
        <end position="231"/>
    </location>
</feature>
<evidence type="ECO:0000256" key="2">
    <source>
        <dbReference type="ARBA" id="ARBA00009025"/>
    </source>
</evidence>
<evidence type="ECO:0000256" key="11">
    <source>
        <dbReference type="ARBA" id="ARBA00025624"/>
    </source>
</evidence>
<evidence type="ECO:0000256" key="9">
    <source>
        <dbReference type="ARBA" id="ARBA00023027"/>
    </source>
</evidence>
<evidence type="ECO:0000256" key="13">
    <source>
        <dbReference type="ARBA" id="ARBA00048026"/>
    </source>
</evidence>
<keyword evidence="18" id="KW-1185">Reference proteome</keyword>
<feature type="transmembrane region" description="Helical" evidence="14">
    <location>
        <begin position="275"/>
        <end position="294"/>
    </location>
</feature>
<evidence type="ECO:0000256" key="12">
    <source>
        <dbReference type="ARBA" id="ARBA00047726"/>
    </source>
</evidence>
<comment type="catalytic activity">
    <reaction evidence="13 14">
        <text>a plastoquinone + NADH + (n+1) H(+)(in) = a plastoquinol + NAD(+) + n H(+)(out)</text>
        <dbReference type="Rhea" id="RHEA:42608"/>
        <dbReference type="Rhea" id="RHEA-COMP:9561"/>
        <dbReference type="Rhea" id="RHEA-COMP:9562"/>
        <dbReference type="ChEBI" id="CHEBI:15378"/>
        <dbReference type="ChEBI" id="CHEBI:17757"/>
        <dbReference type="ChEBI" id="CHEBI:57540"/>
        <dbReference type="ChEBI" id="CHEBI:57945"/>
        <dbReference type="ChEBI" id="CHEBI:62192"/>
    </reaction>
</comment>
<evidence type="ECO:0000256" key="4">
    <source>
        <dbReference type="ARBA" id="ARBA00022719"/>
    </source>
</evidence>
<gene>
    <name evidence="14" type="primary">ndhD</name>
    <name evidence="17" type="ORF">QQ91_0015695</name>
</gene>